<comment type="subcellular location">
    <subcellularLocation>
        <location evidence="1">Cytoplasm</location>
    </subcellularLocation>
</comment>
<evidence type="ECO:0000256" key="5">
    <source>
        <dbReference type="ARBA" id="ARBA00022490"/>
    </source>
</evidence>
<dbReference type="Pfam" id="PF13890">
    <property type="entry name" value="Rab3-GTPase_cat"/>
    <property type="match status" value="1"/>
</dbReference>
<dbReference type="Proteomes" id="UP000825935">
    <property type="component" value="Chromosome 31"/>
</dbReference>
<comment type="caution">
    <text evidence="8">The sequence shown here is derived from an EMBL/GenBank/DDBJ whole genome shotgun (WGS) entry which is preliminary data.</text>
</comment>
<evidence type="ECO:0000313" key="9">
    <source>
        <dbReference type="Proteomes" id="UP000825935"/>
    </source>
</evidence>
<protein>
    <recommendedName>
        <fullName evidence="3">Rab3 GTPase-activating protein catalytic subunit</fullName>
    </recommendedName>
</protein>
<dbReference type="InterPro" id="IPR045700">
    <property type="entry name" value="Rab3GAP1"/>
</dbReference>
<dbReference type="OrthoDB" id="17346at2759"/>
<name>A0A8T2QWV9_CERRI</name>
<organism evidence="8 9">
    <name type="scientific">Ceratopteris richardii</name>
    <name type="common">Triangle waterfern</name>
    <dbReference type="NCBI Taxonomy" id="49495"/>
    <lineage>
        <taxon>Eukaryota</taxon>
        <taxon>Viridiplantae</taxon>
        <taxon>Streptophyta</taxon>
        <taxon>Embryophyta</taxon>
        <taxon>Tracheophyta</taxon>
        <taxon>Polypodiopsida</taxon>
        <taxon>Polypodiidae</taxon>
        <taxon>Polypodiales</taxon>
        <taxon>Pteridineae</taxon>
        <taxon>Pteridaceae</taxon>
        <taxon>Parkerioideae</taxon>
        <taxon>Ceratopteris</taxon>
    </lineage>
</organism>
<gene>
    <name evidence="8" type="ORF">KP509_31G003200</name>
</gene>
<evidence type="ECO:0000256" key="4">
    <source>
        <dbReference type="ARBA" id="ARBA00022468"/>
    </source>
</evidence>
<proteinExistence type="inferred from homology"/>
<evidence type="ECO:0000259" key="7">
    <source>
        <dbReference type="Pfam" id="PF13890"/>
    </source>
</evidence>
<keyword evidence="4" id="KW-0343">GTPase activation</keyword>
<reference evidence="8" key="1">
    <citation type="submission" date="2021-08" db="EMBL/GenBank/DDBJ databases">
        <title>WGS assembly of Ceratopteris richardii.</title>
        <authorList>
            <person name="Marchant D.B."/>
            <person name="Chen G."/>
            <person name="Jenkins J."/>
            <person name="Shu S."/>
            <person name="Leebens-Mack J."/>
            <person name="Grimwood J."/>
            <person name="Schmutz J."/>
            <person name="Soltis P."/>
            <person name="Soltis D."/>
            <person name="Chen Z.-H."/>
        </authorList>
    </citation>
    <scope>NUCLEOTIDE SEQUENCE</scope>
    <source>
        <strain evidence="8">Whitten #5841</strain>
        <tissue evidence="8">Leaf</tissue>
    </source>
</reference>
<dbReference type="EMBL" id="CM035436">
    <property type="protein sequence ID" value="KAH7287921.1"/>
    <property type="molecule type" value="Genomic_DNA"/>
</dbReference>
<keyword evidence="9" id="KW-1185">Reference proteome</keyword>
<dbReference type="GO" id="GO:0005096">
    <property type="term" value="F:GTPase activator activity"/>
    <property type="evidence" value="ECO:0007669"/>
    <property type="project" value="UniProtKB-KW"/>
</dbReference>
<feature type="region of interest" description="Disordered" evidence="6">
    <location>
        <begin position="508"/>
        <end position="531"/>
    </location>
</feature>
<dbReference type="InterPro" id="IPR026147">
    <property type="entry name" value="Rab3GAP1_conserved"/>
</dbReference>
<dbReference type="PANTHER" id="PTHR21422:SF9">
    <property type="entry name" value="RAB3 GTPASE-ACTIVATING PROTEIN CATALYTIC SUBUNIT"/>
    <property type="match status" value="1"/>
</dbReference>
<keyword evidence="5" id="KW-0963">Cytoplasm</keyword>
<dbReference type="PANTHER" id="PTHR21422">
    <property type="entry name" value="RAB3 GTPASE-ACTIVATING PROTEIN CATALYTIC SUBUNIT"/>
    <property type="match status" value="1"/>
</dbReference>
<dbReference type="GO" id="GO:0005737">
    <property type="term" value="C:cytoplasm"/>
    <property type="evidence" value="ECO:0007669"/>
    <property type="project" value="UniProtKB-SubCell"/>
</dbReference>
<evidence type="ECO:0000256" key="1">
    <source>
        <dbReference type="ARBA" id="ARBA00004496"/>
    </source>
</evidence>
<evidence type="ECO:0000313" key="8">
    <source>
        <dbReference type="EMBL" id="KAH7287921.1"/>
    </source>
</evidence>
<dbReference type="AlphaFoldDB" id="A0A8T2QWV9"/>
<evidence type="ECO:0000256" key="3">
    <source>
        <dbReference type="ARBA" id="ARBA00015817"/>
    </source>
</evidence>
<dbReference type="OMA" id="KYAKHRR"/>
<comment type="similarity">
    <text evidence="2">Belongs to the Rab3-GAP catalytic subunit family.</text>
</comment>
<accession>A0A8T2QWV9</accession>
<sequence length="915" mass="103751">MDSDSESEDLLLDDEGVFDDFTVASSWERLISEIEATCRKWQTNLAEDCLVCGAEVCDGYGRLHKVHCDLNYGNKSYRLDFYFEVDKQGTADDWLMDCHHLQVSFGVQDFLVLAPVSMSGVILDAPEATLLLSAVSVALSNCGSIWPAFVPVHDPTRKAYRGIQGMRGPYCRSFEADRIGSQVPVKLMHLEGLYDLFISKLAFCSPDSAAEYDGKVSFSVRLTYHTPMPGFEISSAEDALTPTAKAVEGFDGDTSFKRQWDEECPWAEWYTVDDPIKGFELIATWANRIAESSLDMAEFENISVFEADKWLLAPIMTQVSEPLMESSNVSFAYRMRKLFEAFSISKEAKFMGDFCTGDSLIMKRITSSTMVPPTSVLDRVLKSLLPEGEVVSTLFEGRRNHQIAQDVKGAPTNSLFAQFCLHAMWFGDCNICAISVLWIEFVREMRWYWEELQSFPRMPRGGKPDFKSCLVHQKLQLLAACIERKAEEQHQHTQAVTMKRLNNDNTGWQGGADPSLPAEGTFEEGNNLESQEGSLMLLRTRDRMRLPTTQKQPLMTEDMLLEREHALVVLGDSPSGKMTRAKLQASMLSSDMSAFKAANPRASFEDFIRWHSPRDWVENDVFQDSLESLSPSSSSNNFENLSWPPKGRLSDRMAHPDNSWIQLWESVDPVPADKQKPLFDHTREGEKVIHYLETLRPHKLLAQMICTAFSSVIDILCSMEISMPKALQVEINQLCATIVSILKPLTESSLSDTDIMDNMDDWDGDIEELCSLLERAEKHIILATSLYKKLSDTPRLFSALYNKYISVEKQKKSPGEVKLESLVSPSEQASIAELFPPVSLSQTQRRILRMGNFLNGHEPFTRELVFSHHDHYQQGQNVRYRMEEVDQWQNMLSHRMYIRGSPNDLQVAYSVVSND</sequence>
<evidence type="ECO:0000256" key="2">
    <source>
        <dbReference type="ARBA" id="ARBA00008856"/>
    </source>
</evidence>
<feature type="domain" description="Rab3GAP catalytic subunit conserved" evidence="7">
    <location>
        <begin position="532"/>
        <end position="693"/>
    </location>
</feature>
<evidence type="ECO:0000256" key="6">
    <source>
        <dbReference type="SAM" id="MobiDB-lite"/>
    </source>
</evidence>